<protein>
    <recommendedName>
        <fullName evidence="2">Glycosyl hydrolase-like 10 domain-containing protein</fullName>
    </recommendedName>
</protein>
<keyword evidence="1" id="KW-0732">Signal</keyword>
<dbReference type="PANTHER" id="PTHR43405:SF1">
    <property type="entry name" value="GLYCOSYL HYDROLASE DIGH"/>
    <property type="match status" value="1"/>
</dbReference>
<reference evidence="3 4" key="1">
    <citation type="journal article" date="2016" name="Nat. Commun.">
        <title>Thousands of microbial genomes shed light on interconnected biogeochemical processes in an aquifer system.</title>
        <authorList>
            <person name="Anantharaman K."/>
            <person name="Brown C.T."/>
            <person name="Hug L.A."/>
            <person name="Sharon I."/>
            <person name="Castelle C.J."/>
            <person name="Probst A.J."/>
            <person name="Thomas B.C."/>
            <person name="Singh A."/>
            <person name="Wilkins M.J."/>
            <person name="Karaoz U."/>
            <person name="Brodie E.L."/>
            <person name="Williams K.H."/>
            <person name="Hubbard S.S."/>
            <person name="Banfield J.F."/>
        </authorList>
    </citation>
    <scope>NUCLEOTIDE SEQUENCE [LARGE SCALE GENOMIC DNA]</scope>
</reference>
<gene>
    <name evidence="3" type="ORF">A2Y85_05290</name>
</gene>
<proteinExistence type="predicted"/>
<evidence type="ECO:0000259" key="2">
    <source>
        <dbReference type="Pfam" id="PF02638"/>
    </source>
</evidence>
<dbReference type="InterPro" id="IPR003790">
    <property type="entry name" value="GHL10"/>
</dbReference>
<dbReference type="AlphaFoldDB" id="A0A1F4U9Z8"/>
<dbReference type="InterPro" id="IPR017853">
    <property type="entry name" value="GH"/>
</dbReference>
<dbReference type="InterPro" id="IPR052177">
    <property type="entry name" value="Divisome_Glycosyl_Hydrolase"/>
</dbReference>
<accession>A0A1F4U9Z8</accession>
<feature type="non-terminal residue" evidence="3">
    <location>
        <position position="1"/>
    </location>
</feature>
<dbReference type="PANTHER" id="PTHR43405">
    <property type="entry name" value="GLYCOSYL HYDROLASE DIGH"/>
    <property type="match status" value="1"/>
</dbReference>
<dbReference type="Gene3D" id="3.20.20.80">
    <property type="entry name" value="Glycosidases"/>
    <property type="match status" value="1"/>
</dbReference>
<dbReference type="EMBL" id="MEUM01000096">
    <property type="protein sequence ID" value="OGC41761.1"/>
    <property type="molecule type" value="Genomic_DNA"/>
</dbReference>
<evidence type="ECO:0000313" key="4">
    <source>
        <dbReference type="Proteomes" id="UP000177025"/>
    </source>
</evidence>
<evidence type="ECO:0000256" key="1">
    <source>
        <dbReference type="ARBA" id="ARBA00022729"/>
    </source>
</evidence>
<name>A0A1F4U9Z8_UNCW3</name>
<evidence type="ECO:0000313" key="3">
    <source>
        <dbReference type="EMBL" id="OGC41761.1"/>
    </source>
</evidence>
<sequence>SAFIFIFLQSQDNTLIDNKTHQGLWVRAASMVHPDSIDRIIEIATEMGITDIYAQVVIGGYAYCKTKTLPRSQYLSKISGMKYDPLGALIKAAKKKKIKVHAWVNTLLAWSLQQTPDSNRHVYFTHPEWFIKDATNRSMRYYSYEKWVECGLEGLYLDPSQEEVKNFIASTCQEIAGKYAIAGVHLDFIRYPGTLWGLNINDTTALFAGFEGNDLTWMTFTRYPQMSFLQRWLVWHYWQEAKAKETFITQIVKEIQNSIKDDLQNPGLLLSAAIFPNPALSHYRYGQCWEFWQKVIDYPLAMAYTTNTAFFARLLDYCQSKFPGSIMGIGLIWPEMAIEGNTQYFITRDASAGTCIFDFTALDTMLDRKRLLKRELLIDQALPDMNLRKFSNVFPDQPPAKLLIHTQSQNHNEEINGFWEFLSSLSIDQNHDLNRMGVEYQIYRQNLSNDITAFKNLDSQVFPIPCSIDAPPRRSAVYTFTDWNKDDTIQTINTALNIDEFKREGWFYPEALNELSRSIFEAKIDTIDTCITRAGIYTFKVSEIIPGPEKVSRNSIPAKLLPVYLSWHLINKAKKVIGQY</sequence>
<dbReference type="SUPFAM" id="SSF51445">
    <property type="entry name" value="(Trans)glycosidases"/>
    <property type="match status" value="1"/>
</dbReference>
<feature type="domain" description="Glycosyl hydrolase-like 10" evidence="2">
    <location>
        <begin position="37"/>
        <end position="318"/>
    </location>
</feature>
<dbReference type="Pfam" id="PF02638">
    <property type="entry name" value="GHL10"/>
    <property type="match status" value="1"/>
</dbReference>
<dbReference type="Proteomes" id="UP000177025">
    <property type="component" value="Unassembled WGS sequence"/>
</dbReference>
<comment type="caution">
    <text evidence="3">The sequence shown here is derived from an EMBL/GenBank/DDBJ whole genome shotgun (WGS) entry which is preliminary data.</text>
</comment>
<organism evidence="3 4">
    <name type="scientific">candidate division WOR-3 bacterium RBG_13_43_14</name>
    <dbReference type="NCBI Taxonomy" id="1802590"/>
    <lineage>
        <taxon>Bacteria</taxon>
        <taxon>Bacteria division WOR-3</taxon>
    </lineage>
</organism>